<dbReference type="AlphaFoldDB" id="A0AAN8M279"/>
<dbReference type="GO" id="GO:0009897">
    <property type="term" value="C:external side of plasma membrane"/>
    <property type="evidence" value="ECO:0007669"/>
    <property type="project" value="TreeGrafter"/>
</dbReference>
<dbReference type="InterPro" id="IPR013783">
    <property type="entry name" value="Ig-like_fold"/>
</dbReference>
<keyword evidence="4" id="KW-1133">Transmembrane helix</keyword>
<feature type="compositionally biased region" description="Polar residues" evidence="3">
    <location>
        <begin position="535"/>
        <end position="551"/>
    </location>
</feature>
<name>A0AAN8M279_9TELE</name>
<dbReference type="SMART" id="SM00408">
    <property type="entry name" value="IGc2"/>
    <property type="match status" value="2"/>
</dbReference>
<evidence type="ECO:0000256" key="1">
    <source>
        <dbReference type="ARBA" id="ARBA00022729"/>
    </source>
</evidence>
<keyword evidence="4" id="KW-0812">Transmembrane</keyword>
<dbReference type="GO" id="GO:0007166">
    <property type="term" value="P:cell surface receptor signaling pathway"/>
    <property type="evidence" value="ECO:0007669"/>
    <property type="project" value="TreeGrafter"/>
</dbReference>
<feature type="domain" description="Ig-like" evidence="5">
    <location>
        <begin position="402"/>
        <end position="481"/>
    </location>
</feature>
<feature type="transmembrane region" description="Helical" evidence="4">
    <location>
        <begin position="891"/>
        <end position="913"/>
    </location>
</feature>
<keyword evidence="1" id="KW-0732">Signal</keyword>
<reference evidence="6 7" key="1">
    <citation type="submission" date="2021-04" db="EMBL/GenBank/DDBJ databases">
        <authorList>
            <person name="De Guttry C."/>
            <person name="Zahm M."/>
            <person name="Klopp C."/>
            <person name="Cabau C."/>
            <person name="Louis A."/>
            <person name="Berthelot C."/>
            <person name="Parey E."/>
            <person name="Roest Crollius H."/>
            <person name="Montfort J."/>
            <person name="Robinson-Rechavi M."/>
            <person name="Bucao C."/>
            <person name="Bouchez O."/>
            <person name="Gislard M."/>
            <person name="Lluch J."/>
            <person name="Milhes M."/>
            <person name="Lampietro C."/>
            <person name="Lopez Roques C."/>
            <person name="Donnadieu C."/>
            <person name="Braasch I."/>
            <person name="Desvignes T."/>
            <person name="Postlethwait J."/>
            <person name="Bobe J."/>
            <person name="Wedekind C."/>
            <person name="Guiguen Y."/>
        </authorList>
    </citation>
    <scope>NUCLEOTIDE SEQUENCE [LARGE SCALE GENOMIC DNA]</scope>
    <source>
        <strain evidence="6">Cs_M1</strain>
        <tissue evidence="6">Blood</tissue>
    </source>
</reference>
<dbReference type="PROSITE" id="PS50835">
    <property type="entry name" value="IG_LIKE"/>
    <property type="match status" value="3"/>
</dbReference>
<proteinExistence type="predicted"/>
<feature type="domain" description="Ig-like" evidence="5">
    <location>
        <begin position="311"/>
        <end position="400"/>
    </location>
</feature>
<evidence type="ECO:0000313" key="6">
    <source>
        <dbReference type="EMBL" id="KAK6323353.1"/>
    </source>
</evidence>
<keyword evidence="4" id="KW-0472">Membrane</keyword>
<dbReference type="GO" id="GO:0004888">
    <property type="term" value="F:transmembrane signaling receptor activity"/>
    <property type="evidence" value="ECO:0007669"/>
    <property type="project" value="TreeGrafter"/>
</dbReference>
<keyword evidence="7" id="KW-1185">Reference proteome</keyword>
<feature type="region of interest" description="Disordered" evidence="3">
    <location>
        <begin position="532"/>
        <end position="556"/>
    </location>
</feature>
<protein>
    <recommendedName>
        <fullName evidence="5">Ig-like domain-containing protein</fullName>
    </recommendedName>
</protein>
<evidence type="ECO:0000259" key="5">
    <source>
        <dbReference type="PROSITE" id="PS50835"/>
    </source>
</evidence>
<dbReference type="Pfam" id="PF13895">
    <property type="entry name" value="Ig_2"/>
    <property type="match status" value="1"/>
</dbReference>
<evidence type="ECO:0000256" key="4">
    <source>
        <dbReference type="SAM" id="Phobius"/>
    </source>
</evidence>
<evidence type="ECO:0000256" key="3">
    <source>
        <dbReference type="SAM" id="MobiDB-lite"/>
    </source>
</evidence>
<feature type="transmembrane region" description="Helical" evidence="4">
    <location>
        <begin position="493"/>
        <end position="514"/>
    </location>
</feature>
<dbReference type="SMART" id="SM00409">
    <property type="entry name" value="IG"/>
    <property type="match status" value="4"/>
</dbReference>
<dbReference type="InterPro" id="IPR003599">
    <property type="entry name" value="Ig_sub"/>
</dbReference>
<feature type="transmembrane region" description="Helical" evidence="4">
    <location>
        <begin position="172"/>
        <end position="194"/>
    </location>
</feature>
<feature type="compositionally biased region" description="Low complexity" evidence="3">
    <location>
        <begin position="575"/>
        <end position="584"/>
    </location>
</feature>
<dbReference type="PANTHER" id="PTHR11481">
    <property type="entry name" value="IMMUNOGLOBULIN FC RECEPTOR"/>
    <property type="match status" value="1"/>
</dbReference>
<feature type="region of interest" description="Disordered" evidence="3">
    <location>
        <begin position="933"/>
        <end position="962"/>
    </location>
</feature>
<comment type="caution">
    <text evidence="6">The sequence shown here is derived from an EMBL/GenBank/DDBJ whole genome shotgun (WGS) entry which is preliminary data.</text>
</comment>
<dbReference type="EMBL" id="JAGTTL010000004">
    <property type="protein sequence ID" value="KAK6323353.1"/>
    <property type="molecule type" value="Genomic_DNA"/>
</dbReference>
<feature type="transmembrane region" description="Helical" evidence="4">
    <location>
        <begin position="822"/>
        <end position="845"/>
    </location>
</feature>
<dbReference type="Gene3D" id="2.60.40.10">
    <property type="entry name" value="Immunoglobulins"/>
    <property type="match status" value="6"/>
</dbReference>
<dbReference type="InterPro" id="IPR036179">
    <property type="entry name" value="Ig-like_dom_sf"/>
</dbReference>
<dbReference type="Proteomes" id="UP001356427">
    <property type="component" value="Unassembled WGS sequence"/>
</dbReference>
<sequence>MEYSIRNETTMRDGPFLQPPHATQHQPGPPTGSRIYPEPGLLMLLGIHVCSMKQKPTPEADSVYSQVKPVTGAPEPISKLVIQTDIKLLAKHSCSVWLVCIASSYSKLTYTWKRDNEMYMDVQQIHFSLSPAEGDISVTCNASNIISWKTALATVKCSNDTTDLGMAWYTNYIRASVGGAVVLILTVVVAVCYCRSRRDTDKPQAVLSVSPQWLNPGDSVTLSCGVKQSSTGWRFFWYRTVPYRAGLPSLLDRSYSVEPLSGNGTTEDSYTLIPAGPNHTGGYVCRAGRGDPVYDTLYSEPQFLWSGDLHPSVSLRIRTNRTQHFTSKSLSLSCEEKGNSTGLRLKRYRERGVESGCGSNWGSMAGSTCTIRSTLEKDSGVYWCESASGEYSNAVNITVAAGAVILENPAYPMTEGVSVTLRCTNRYQETNPNPKVDFYKDGVLIRNETSGEMTIPAVSKSDEGFYKCKSTEGESPESWVTVRGITPGPSTSVLVVVVGLVVAGVLLAILLVLLCRYKNAKGSCCNRIFSPPQPHSTNLDPQQDQGSTQGQVPDAGYTRLQHGGANIYDTITPSDNNDNDAAAATAGPSDVMYAQIQLKKLDKKKKKKPADPKENPVYSEVKTGKATGVGVPLFINKTVGDSVELLAGLERGHFKSLQWKYRGKDIVEVNSEGVYSPGSQFEGRLKMNNKNFSLTVRELPLQDSGDFLVTGEGDKGQIGGRTITLKPISKVVIQTDIKLLANHSCTVRLVSNVSCYSNLTYTWERDNEMYGDAQQIHFSLSPAERDISVTCNASNLVSWKSVFATVKGGNDKTAPVLAWYTIYIRVSVGGAVVLILTVAVAVCYCRGRSNPDMSTLEKDSGVYWCESGSGEYSNAVNITVAGVTPGPSTSVLVVVVVGLVVAGVLLAILLVLVPASTGPVDVTYAEVDLKQKAKAKKKKETETPPEADSVYSQVKPVTAPGP</sequence>
<feature type="region of interest" description="Disordered" evidence="3">
    <location>
        <begin position="567"/>
        <end position="586"/>
    </location>
</feature>
<organism evidence="6 7">
    <name type="scientific">Coregonus suidteri</name>
    <dbReference type="NCBI Taxonomy" id="861788"/>
    <lineage>
        <taxon>Eukaryota</taxon>
        <taxon>Metazoa</taxon>
        <taxon>Chordata</taxon>
        <taxon>Craniata</taxon>
        <taxon>Vertebrata</taxon>
        <taxon>Euteleostomi</taxon>
        <taxon>Actinopterygii</taxon>
        <taxon>Neopterygii</taxon>
        <taxon>Teleostei</taxon>
        <taxon>Protacanthopterygii</taxon>
        <taxon>Salmoniformes</taxon>
        <taxon>Salmonidae</taxon>
        <taxon>Coregoninae</taxon>
        <taxon>Coregonus</taxon>
    </lineage>
</organism>
<dbReference type="PANTHER" id="PTHR11481:SF64">
    <property type="entry name" value="FC RECEPTOR-LIKE PROTEIN 4"/>
    <property type="match status" value="1"/>
</dbReference>
<feature type="region of interest" description="Disordered" evidence="3">
    <location>
        <begin position="1"/>
        <end position="33"/>
    </location>
</feature>
<keyword evidence="2" id="KW-1015">Disulfide bond</keyword>
<accession>A0AAN8M279</accession>
<dbReference type="InterPro" id="IPR003598">
    <property type="entry name" value="Ig_sub2"/>
</dbReference>
<feature type="domain" description="Ig-like" evidence="5">
    <location>
        <begin position="203"/>
        <end position="287"/>
    </location>
</feature>
<dbReference type="GO" id="GO:0006955">
    <property type="term" value="P:immune response"/>
    <property type="evidence" value="ECO:0007669"/>
    <property type="project" value="TreeGrafter"/>
</dbReference>
<dbReference type="SUPFAM" id="SSF48726">
    <property type="entry name" value="Immunoglobulin"/>
    <property type="match status" value="3"/>
</dbReference>
<dbReference type="InterPro" id="IPR007110">
    <property type="entry name" value="Ig-like_dom"/>
</dbReference>
<gene>
    <name evidence="6" type="ORF">J4Q44_G00056920</name>
</gene>
<evidence type="ECO:0000313" key="7">
    <source>
        <dbReference type="Proteomes" id="UP001356427"/>
    </source>
</evidence>
<evidence type="ECO:0000256" key="2">
    <source>
        <dbReference type="ARBA" id="ARBA00023157"/>
    </source>
</evidence>
<dbReference type="InterPro" id="IPR050488">
    <property type="entry name" value="Ig_Fc_receptor"/>
</dbReference>